<feature type="compositionally biased region" description="Basic and acidic residues" evidence="1">
    <location>
        <begin position="492"/>
        <end position="505"/>
    </location>
</feature>
<sequence length="822" mass="92365">MEPSTTDTGSSRPADQSSCSLADCDAASSVDSGIGLADGYYSHWYTYEFGRRYLSHTYQPGAGYFCPTDEQEDCRQDLQSHVFDLLFHGRQYFAPLSSACVVNVLDLCSGTGIWALDVAEEHPSWNVRGVDLRPCPLMWTPPNLFFQIDDICLPWTFGTKFDYIHTRATLYMGCWSDFKKEVVQRAYDTLQPGGWFESQEVGSLVASDDGTLPPHGGLASWVQDFNTAGSLTGRPRDVAGSISQWYMEVGFVDVRHTTFKLPIGQWPMDPRQKELGAWWAMTLETALSGLSVRLFHEAFGRETAETEIQVIRATRDIRNRSIHAYSTVHVVCGRKPLTAKTGESDIVASEPGEGPETNSRGDLTPIPSSSRESPSSLPLPELSCSSSTACSGASVAEDASSSTDESASGFDGNCWEVRWFQKQRQDFINRIMRGLCQFLDSKIADTHKTKSHGATSSPRPPNECGETSAGRGSGSREEDQGRGSGTPSHIVDTARQRRAESRDQSGDGGDDVDDGDNRRRKRPRTESSDEPRRFACPYYKRNPKRYSKWTSCPGPGWDEVHRVKAHLYRRHALPLQCPRCWEPFRADCAFREHLQQDPPCTVQTDQKFLDGFTKEQEKMLRSRKKVRPGMTEAEKWREVYKILFPDDDFNTMPSPYYENVDGDGKALDAVGGMEDYTVFLRREMPGLVRRELEMMFQNELREVEESLRPRIEQMIVGLQPRLLRMFQESANVEHGQTEPERHEAHQGDDALQEGSLLDSVREPDFDADPSLSYDCLADVEETWGWGCLPSDSAGELEPGSSTYDINFEKLLDTSLLYANVLP</sequence>
<dbReference type="SUPFAM" id="SSF53335">
    <property type="entry name" value="S-adenosyl-L-methionine-dependent methyltransferases"/>
    <property type="match status" value="1"/>
</dbReference>
<feature type="region of interest" description="Disordered" evidence="1">
    <location>
        <begin position="342"/>
        <end position="382"/>
    </location>
</feature>
<proteinExistence type="predicted"/>
<reference evidence="2 3" key="1">
    <citation type="submission" date="2024-09" db="EMBL/GenBank/DDBJ databases">
        <title>Itraconazole resistance in Madurella fahalii resulting from another homologue of gene encoding cytochrome P450 14-alpha sterol demethylase (CYP51).</title>
        <authorList>
            <person name="Yoshioka I."/>
            <person name="Fahal A.H."/>
            <person name="Kaneko S."/>
            <person name="Yaguchi T."/>
        </authorList>
    </citation>
    <scope>NUCLEOTIDE SEQUENCE [LARGE SCALE GENOMIC DNA]</scope>
    <source>
        <strain evidence="2 3">IFM 68171</strain>
    </source>
</reference>
<dbReference type="PANTHER" id="PTHR38166:SF1">
    <property type="entry name" value="C2H2-TYPE DOMAIN-CONTAINING PROTEIN"/>
    <property type="match status" value="1"/>
</dbReference>
<evidence type="ECO:0000313" key="3">
    <source>
        <dbReference type="Proteomes" id="UP001628179"/>
    </source>
</evidence>
<feature type="compositionally biased region" description="Basic and acidic residues" evidence="1">
    <location>
        <begin position="524"/>
        <end position="533"/>
    </location>
</feature>
<dbReference type="InterPro" id="IPR029063">
    <property type="entry name" value="SAM-dependent_MTases_sf"/>
</dbReference>
<comment type="caution">
    <text evidence="2">The sequence shown here is derived from an EMBL/GenBank/DDBJ whole genome shotgun (WGS) entry which is preliminary data.</text>
</comment>
<dbReference type="GeneID" id="98179601"/>
<feature type="compositionally biased region" description="Low complexity" evidence="1">
    <location>
        <begin position="367"/>
        <end position="382"/>
    </location>
</feature>
<feature type="region of interest" description="Disordered" evidence="1">
    <location>
        <begin position="447"/>
        <end position="536"/>
    </location>
</feature>
<name>A0ABQ0GLL4_9PEZI</name>
<dbReference type="EMBL" id="BAAFSV010000005">
    <property type="protein sequence ID" value="GAB1318649.1"/>
    <property type="molecule type" value="Genomic_DNA"/>
</dbReference>
<feature type="compositionally biased region" description="Basic and acidic residues" evidence="1">
    <location>
        <begin position="735"/>
        <end position="748"/>
    </location>
</feature>
<organism evidence="2 3">
    <name type="scientific">Madurella fahalii</name>
    <dbReference type="NCBI Taxonomy" id="1157608"/>
    <lineage>
        <taxon>Eukaryota</taxon>
        <taxon>Fungi</taxon>
        <taxon>Dikarya</taxon>
        <taxon>Ascomycota</taxon>
        <taxon>Pezizomycotina</taxon>
        <taxon>Sordariomycetes</taxon>
        <taxon>Sordariomycetidae</taxon>
        <taxon>Sordariales</taxon>
        <taxon>Sordariales incertae sedis</taxon>
        <taxon>Madurella</taxon>
    </lineage>
</organism>
<evidence type="ECO:0000256" key="1">
    <source>
        <dbReference type="SAM" id="MobiDB-lite"/>
    </source>
</evidence>
<keyword evidence="3" id="KW-1185">Reference proteome</keyword>
<accession>A0ABQ0GLL4</accession>
<dbReference type="RefSeq" id="XP_070920379.1">
    <property type="nucleotide sequence ID" value="XM_071064278.1"/>
</dbReference>
<feature type="region of interest" description="Disordered" evidence="1">
    <location>
        <begin position="731"/>
        <end position="750"/>
    </location>
</feature>
<dbReference type="PANTHER" id="PTHR38166">
    <property type="entry name" value="C2H2-TYPE DOMAIN-CONTAINING PROTEIN-RELATED"/>
    <property type="match status" value="1"/>
</dbReference>
<evidence type="ECO:0000313" key="2">
    <source>
        <dbReference type="EMBL" id="GAB1318649.1"/>
    </source>
</evidence>
<dbReference type="Gene3D" id="3.40.50.150">
    <property type="entry name" value="Vaccinia Virus protein VP39"/>
    <property type="match status" value="1"/>
</dbReference>
<dbReference type="Pfam" id="PF13489">
    <property type="entry name" value="Methyltransf_23"/>
    <property type="match status" value="1"/>
</dbReference>
<gene>
    <name evidence="2" type="primary">OMA1_2</name>
    <name evidence="2" type="ORF">MFIFM68171_08859</name>
</gene>
<dbReference type="Proteomes" id="UP001628179">
    <property type="component" value="Unassembled WGS sequence"/>
</dbReference>
<protein>
    <submittedName>
        <fullName evidence="2">Metalloendopeptidase</fullName>
    </submittedName>
</protein>
<dbReference type="CDD" id="cd02440">
    <property type="entry name" value="AdoMet_MTases"/>
    <property type="match status" value="1"/>
</dbReference>